<feature type="transmembrane region" description="Helical" evidence="7">
    <location>
        <begin position="25"/>
        <end position="43"/>
    </location>
</feature>
<dbReference type="GO" id="GO:0016020">
    <property type="term" value="C:membrane"/>
    <property type="evidence" value="ECO:0007669"/>
    <property type="project" value="InterPro"/>
</dbReference>
<evidence type="ECO:0000256" key="3">
    <source>
        <dbReference type="ARBA" id="ARBA00022679"/>
    </source>
</evidence>
<feature type="transmembrane region" description="Helical" evidence="7">
    <location>
        <begin position="55"/>
        <end position="72"/>
    </location>
</feature>
<dbReference type="CDD" id="cd00831">
    <property type="entry name" value="CHS_like"/>
    <property type="match status" value="1"/>
</dbReference>
<dbReference type="Pfam" id="PF08541">
    <property type="entry name" value="ACP_syn_III_C"/>
    <property type="match status" value="1"/>
</dbReference>
<evidence type="ECO:0000259" key="8">
    <source>
        <dbReference type="Pfam" id="PF08392"/>
    </source>
</evidence>
<dbReference type="PIRSF" id="PIRSF036417">
    <property type="entry name" value="3-ktacl-CoA_syn"/>
    <property type="match status" value="1"/>
</dbReference>
<dbReference type="Pfam" id="PF08392">
    <property type="entry name" value="FAE1_CUT1_RppA"/>
    <property type="match status" value="1"/>
</dbReference>
<feature type="domain" description="Beta-ketoacyl-[acyl-carrier-protein] synthase III C-terminal" evidence="9">
    <location>
        <begin position="384"/>
        <end position="465"/>
    </location>
</feature>
<protein>
    <recommendedName>
        <fullName evidence="6">3-ketoacyl-CoA synthase</fullName>
        <ecNumber evidence="6">2.3.1.-</ecNumber>
    </recommendedName>
</protein>
<evidence type="ECO:0000256" key="5">
    <source>
        <dbReference type="ARBA" id="ARBA00047375"/>
    </source>
</evidence>
<gene>
    <name evidence="10" type="ORF">DM860_011098</name>
</gene>
<comment type="caution">
    <text evidence="10">The sequence shown here is derived from an EMBL/GenBank/DDBJ whole genome shotgun (WGS) entry which is preliminary data.</text>
</comment>
<organism evidence="10 11">
    <name type="scientific">Cuscuta australis</name>
    <dbReference type="NCBI Taxonomy" id="267555"/>
    <lineage>
        <taxon>Eukaryota</taxon>
        <taxon>Viridiplantae</taxon>
        <taxon>Streptophyta</taxon>
        <taxon>Embryophyta</taxon>
        <taxon>Tracheophyta</taxon>
        <taxon>Spermatophyta</taxon>
        <taxon>Magnoliopsida</taxon>
        <taxon>eudicotyledons</taxon>
        <taxon>Gunneridae</taxon>
        <taxon>Pentapetalae</taxon>
        <taxon>asterids</taxon>
        <taxon>lamiids</taxon>
        <taxon>Solanales</taxon>
        <taxon>Convolvulaceae</taxon>
        <taxon>Cuscuteae</taxon>
        <taxon>Cuscuta</taxon>
        <taxon>Cuscuta subgen. Grammica</taxon>
        <taxon>Cuscuta sect. Cleistogrammica</taxon>
    </lineage>
</organism>
<sequence length="492" mass="55786">MAEESLSGGDFNVVWERLRSSVVEFVKLCLLLLFFFVLINNNIYSNYYYPNHHELVAAVTSCLLILLLLWVVRGRRRRTEMYVVDYVCYEPPSCFRMPFSLFREHLHLAGIFDQKSVDFMDKILRLSGLSEETHLPPALHYIPPRSDHAGAMEEARTVLFPIFEQLLSGNGLSPRDVDILVVNCSGFCPDPSLASMVVSRFGMRDDVRCFNLTGMGCSANTVAVDMVRNMMMAASSRPRRRTYNAVILSTEILSTGWYPGKERPFMVLNSIFRMGGAAVLMSNKREAKKTAKYKLIWTLRTQGAFDDRRYSAAYREEDSEGITGVRLNGDVLYVAGETLQSHIPILGARFLPYTEILLFLASTLKKKFLDKSAEIYVPNFKLAIQHFCFPATGKSVVRETAKRLKLGEEDMEPALMAVYRFGNQSSASLWYELAYLEAKNRVKKGDRVWQLGMGTGPKCNSVVLQCCRPISGETTRNNPWADCIHKYPVTIP</sequence>
<evidence type="ECO:0000256" key="2">
    <source>
        <dbReference type="ARBA" id="ARBA00005531"/>
    </source>
</evidence>
<dbReference type="UniPathway" id="UPA00094"/>
<dbReference type="SUPFAM" id="SSF53901">
    <property type="entry name" value="Thiolase-like"/>
    <property type="match status" value="2"/>
</dbReference>
<evidence type="ECO:0000256" key="4">
    <source>
        <dbReference type="ARBA" id="ARBA00023315"/>
    </source>
</evidence>
<keyword evidence="7" id="KW-1133">Transmembrane helix</keyword>
<feature type="domain" description="FAE" evidence="8">
    <location>
        <begin position="75"/>
        <end position="367"/>
    </location>
</feature>
<reference evidence="10 11" key="1">
    <citation type="submission" date="2018-06" db="EMBL/GenBank/DDBJ databases">
        <title>The Genome of Cuscuta australis (Dodder) Provides Insight into the Evolution of Plant Parasitism.</title>
        <authorList>
            <person name="Liu H."/>
        </authorList>
    </citation>
    <scope>NUCLEOTIDE SEQUENCE [LARGE SCALE GENOMIC DNA]</scope>
    <source>
        <strain evidence="11">cv. Yunnan</strain>
        <tissue evidence="10">Vines</tissue>
    </source>
</reference>
<keyword evidence="4 6" id="KW-0012">Acyltransferase</keyword>
<evidence type="ECO:0000256" key="1">
    <source>
        <dbReference type="ARBA" id="ARBA00005194"/>
    </source>
</evidence>
<dbReference type="Proteomes" id="UP000249390">
    <property type="component" value="Unassembled WGS sequence"/>
</dbReference>
<dbReference type="InterPro" id="IPR012392">
    <property type="entry name" value="3-ktacl-CoA_syn"/>
</dbReference>
<dbReference type="AlphaFoldDB" id="A0A328E2F6"/>
<keyword evidence="7" id="KW-0472">Membrane</keyword>
<dbReference type="GO" id="GO:0009922">
    <property type="term" value="F:fatty acid elongase activity"/>
    <property type="evidence" value="ECO:0007669"/>
    <property type="project" value="UniProtKB-EC"/>
</dbReference>
<dbReference type="PANTHER" id="PTHR31561">
    <property type="entry name" value="3-KETOACYL-COA SYNTHASE"/>
    <property type="match status" value="1"/>
</dbReference>
<comment type="similarity">
    <text evidence="2 6">Belongs to the thiolase-like superfamily. Chalcone/stilbene synthases family.</text>
</comment>
<dbReference type="EMBL" id="NQVE01000050">
    <property type="protein sequence ID" value="RAL51596.1"/>
    <property type="molecule type" value="Genomic_DNA"/>
</dbReference>
<comment type="pathway">
    <text evidence="1 6">Lipid metabolism; fatty acid biosynthesis.</text>
</comment>
<accession>A0A328E2F6</accession>
<evidence type="ECO:0000313" key="11">
    <source>
        <dbReference type="Proteomes" id="UP000249390"/>
    </source>
</evidence>
<evidence type="ECO:0000256" key="7">
    <source>
        <dbReference type="SAM" id="Phobius"/>
    </source>
</evidence>
<comment type="catalytic activity">
    <reaction evidence="5">
        <text>a very-long-chain acyl-CoA + malonyl-CoA + H(+) = a very-long-chain 3-oxoacyl-CoA + CO2 + CoA</text>
        <dbReference type="Rhea" id="RHEA:32727"/>
        <dbReference type="ChEBI" id="CHEBI:15378"/>
        <dbReference type="ChEBI" id="CHEBI:16526"/>
        <dbReference type="ChEBI" id="CHEBI:57287"/>
        <dbReference type="ChEBI" id="CHEBI:57384"/>
        <dbReference type="ChEBI" id="CHEBI:90725"/>
        <dbReference type="ChEBI" id="CHEBI:90736"/>
        <dbReference type="EC" id="2.3.1.199"/>
    </reaction>
</comment>
<evidence type="ECO:0000259" key="9">
    <source>
        <dbReference type="Pfam" id="PF08541"/>
    </source>
</evidence>
<dbReference type="Gene3D" id="3.40.47.10">
    <property type="match status" value="1"/>
</dbReference>
<name>A0A328E2F6_9ASTE</name>
<dbReference type="EC" id="2.3.1.-" evidence="6"/>
<keyword evidence="7" id="KW-0812">Transmembrane</keyword>
<dbReference type="InterPro" id="IPR013747">
    <property type="entry name" value="ACP_syn_III_C"/>
</dbReference>
<dbReference type="GO" id="GO:0006633">
    <property type="term" value="P:fatty acid biosynthetic process"/>
    <property type="evidence" value="ECO:0007669"/>
    <property type="project" value="UniProtKB-UniPathway"/>
</dbReference>
<dbReference type="InterPro" id="IPR013601">
    <property type="entry name" value="FAE1_typ3_polyketide_synth"/>
</dbReference>
<keyword evidence="11" id="KW-1185">Reference proteome</keyword>
<evidence type="ECO:0000256" key="6">
    <source>
        <dbReference type="PIRNR" id="PIRNR036417"/>
    </source>
</evidence>
<evidence type="ECO:0000313" key="10">
    <source>
        <dbReference type="EMBL" id="RAL51596.1"/>
    </source>
</evidence>
<proteinExistence type="inferred from homology"/>
<keyword evidence="3 6" id="KW-0808">Transferase</keyword>
<dbReference type="InterPro" id="IPR016039">
    <property type="entry name" value="Thiolase-like"/>
</dbReference>